<name>A0A7T6AQR4_9BACT</name>
<dbReference type="AlphaFoldDB" id="A0A7T6AQR4"/>
<reference evidence="1 2" key="1">
    <citation type="submission" date="2020-05" db="EMBL/GenBank/DDBJ databases">
        <title>Complete genome of Desulfobulbus oligotrophicus.</title>
        <authorList>
            <person name="Podar M."/>
        </authorList>
    </citation>
    <scope>NUCLEOTIDE SEQUENCE [LARGE SCALE GENOMIC DNA]</scope>
    <source>
        <strain evidence="1 2">Prop6</strain>
    </source>
</reference>
<dbReference type="RefSeq" id="WP_199261229.1">
    <property type="nucleotide sequence ID" value="NZ_CP054140.1"/>
</dbReference>
<proteinExistence type="predicted"/>
<organism evidence="1 2">
    <name type="scientific">Desulfobulbus oligotrophicus</name>
    <dbReference type="NCBI Taxonomy" id="1909699"/>
    <lineage>
        <taxon>Bacteria</taxon>
        <taxon>Pseudomonadati</taxon>
        <taxon>Thermodesulfobacteriota</taxon>
        <taxon>Desulfobulbia</taxon>
        <taxon>Desulfobulbales</taxon>
        <taxon>Desulfobulbaceae</taxon>
        <taxon>Desulfobulbus</taxon>
    </lineage>
</organism>
<gene>
    <name evidence="1" type="ORF">HP555_07770</name>
</gene>
<evidence type="ECO:0000313" key="1">
    <source>
        <dbReference type="EMBL" id="QQG65765.1"/>
    </source>
</evidence>
<dbReference type="KEGG" id="dog:HP555_07770"/>
<keyword evidence="2" id="KW-1185">Reference proteome</keyword>
<evidence type="ECO:0000313" key="2">
    <source>
        <dbReference type="Proteomes" id="UP000596092"/>
    </source>
</evidence>
<evidence type="ECO:0008006" key="3">
    <source>
        <dbReference type="Google" id="ProtNLM"/>
    </source>
</evidence>
<accession>A0A7T6AQR4</accession>
<protein>
    <recommendedName>
        <fullName evidence="3">Smr domain-containing protein</fullName>
    </recommendedName>
</protein>
<dbReference type="EMBL" id="CP054140">
    <property type="protein sequence ID" value="QQG65765.1"/>
    <property type="molecule type" value="Genomic_DNA"/>
</dbReference>
<sequence length="155" mass="17016">MISSHQEVFVCCAVCGNEVEVTGHRCPFCHAQQPTCSEHIKRPLHRLVNLKMGKPVVEQALDRLAVVLLSSSQEGHKVLTLIHGYGSSGTGGGIKLAVRRQLQDFVQQGKVRTVIPGEEFEGRSARGRQLVRSYPFLAGHRDLNRANPGITVVIL</sequence>
<dbReference type="Proteomes" id="UP000596092">
    <property type="component" value="Chromosome"/>
</dbReference>